<proteinExistence type="predicted"/>
<accession>A0ACC2X193</accession>
<evidence type="ECO:0000313" key="2">
    <source>
        <dbReference type="Proteomes" id="UP001230649"/>
    </source>
</evidence>
<evidence type="ECO:0000313" key="1">
    <source>
        <dbReference type="EMBL" id="KAJ9117181.1"/>
    </source>
</evidence>
<keyword evidence="2" id="KW-1185">Reference proteome</keyword>
<protein>
    <submittedName>
        <fullName evidence="1">Uncharacterized protein</fullName>
    </submittedName>
</protein>
<dbReference type="EMBL" id="JASBWS010000002">
    <property type="protein sequence ID" value="KAJ9117181.1"/>
    <property type="molecule type" value="Genomic_DNA"/>
</dbReference>
<dbReference type="Proteomes" id="UP001230649">
    <property type="component" value="Unassembled WGS sequence"/>
</dbReference>
<sequence>MASNHDCELPARGRRRMTLSADETASPPTPLLADDIPCTDQHDNSIATPVNECFDGLASTVVAPSPSASSEGHPGSSDDIVDVSLLKLLADAAEQSAITQMHVAKAAYDKGLCKGERRNGLQDARVYAEGYQHAIVETNERYQSAVSDVSTKVYATGYAKGRHDQKEDEEVAISAALQEGEIKKSELEAKVEFLRQTLRKVGTERLEARAELEQQRAKQKDLLSALHRQPKKGKASWTRRRQVLSQNVTPAPALARELRNSQKRCRRLQSQLVAGGQQDQRVQLLNDQLAMAAQELQRFAEELSASRNAQQELQSSAERQGEELNTASVQLAEQQETNRQLFNEGQQAVAFTESQAVTIHRLEQEREEVNRRYHEEMQALRNQLATANQTSAMAQQELTVNQDVLGFTTQRVRQRDEQLRTGGAQLAQLERTIRILENDAQRAATHAETQASTIRDLEQERDGMRRQAAGLREENETVRAERDALSAAASSSVRAEAAPAPETQVDQPVAVPRAISEELDVAPQDQFVQERRPEPDEEMESDDDDDSESSEPIDWSGFRREEEMDTESIVETEGVHSEDDSQDAGDNANEDEMFERLVHVLTPKDEDAPDDGARERLSPAAQRAETSIRYLFRAERRRGIYEGVKDAQDALAARRTEREHTALRRELVTAFLENGSRLTALEITEPFTREEVNALCLGSKLPLIKEELIRRGIITLEDFFDVRSGTWMLTEAHIKAMAERLKRYKKPEEDDEPEEGSDSEEEEVADEGRKGKGAKKVEHGNGRNEANLWYLERVQAFILEIGAVDIGRAGALRPPHEPATEALAGYFTNTAIQPSSAPGTSTSSVWERQSPAGGSLNASLPSGTPVGFGSVRRQPFGSLHQPAADRNAANLLTKPLQDVTGQSGIGHNVGSVIRPHEEHKLHTSFSPYQRRNGAAAGSGKNK</sequence>
<organism evidence="1 2">
    <name type="scientific">Naganishia adeliensis</name>
    <dbReference type="NCBI Taxonomy" id="92952"/>
    <lineage>
        <taxon>Eukaryota</taxon>
        <taxon>Fungi</taxon>
        <taxon>Dikarya</taxon>
        <taxon>Basidiomycota</taxon>
        <taxon>Agaricomycotina</taxon>
        <taxon>Tremellomycetes</taxon>
        <taxon>Filobasidiales</taxon>
        <taxon>Filobasidiaceae</taxon>
        <taxon>Naganishia</taxon>
    </lineage>
</organism>
<name>A0ACC2X193_9TREE</name>
<gene>
    <name evidence="1" type="ORF">QFC20_000324</name>
</gene>
<comment type="caution">
    <text evidence="1">The sequence shown here is derived from an EMBL/GenBank/DDBJ whole genome shotgun (WGS) entry which is preliminary data.</text>
</comment>
<reference evidence="1" key="1">
    <citation type="submission" date="2023-04" db="EMBL/GenBank/DDBJ databases">
        <title>Draft Genome sequencing of Naganishia species isolated from polar environments using Oxford Nanopore Technology.</title>
        <authorList>
            <person name="Leo P."/>
            <person name="Venkateswaran K."/>
        </authorList>
    </citation>
    <scope>NUCLEOTIDE SEQUENCE</scope>
    <source>
        <strain evidence="1">MNA-CCFEE 5262</strain>
    </source>
</reference>